<name>A0ABT5DAJ5_9BACT</name>
<keyword evidence="2" id="KW-0223">Dioxygenase</keyword>
<keyword evidence="3" id="KW-0560">Oxidoreductase</keyword>
<comment type="similarity">
    <text evidence="1">Belongs to the aspartyl/asparaginyl beta-hydroxylase family.</text>
</comment>
<dbReference type="PANTHER" id="PTHR46332">
    <property type="entry name" value="ASPARTATE BETA-HYDROXYLASE DOMAIN-CONTAINING PROTEIN 2"/>
    <property type="match status" value="1"/>
</dbReference>
<dbReference type="RefSeq" id="WP_272140326.1">
    <property type="nucleotide sequence ID" value="NZ_JAQNDM010000002.1"/>
</dbReference>
<dbReference type="Gene3D" id="2.60.120.330">
    <property type="entry name" value="B-lactam Antibiotic, Isopenicillin N Synthase, Chain"/>
    <property type="match status" value="1"/>
</dbReference>
<proteinExistence type="inferred from homology"/>
<reference evidence="5 6" key="1">
    <citation type="submission" date="2022-11" db="EMBL/GenBank/DDBJ databases">
        <title>Minimal conservation of predation-associated metabolite biosynthetic gene clusters underscores biosynthetic potential of Myxococcota including descriptions for ten novel species: Archangium lansinium sp. nov., Myxococcus landrumus sp. nov., Nannocystis bai.</title>
        <authorList>
            <person name="Ahearne A."/>
            <person name="Stevens C."/>
            <person name="Dowd S."/>
        </authorList>
    </citation>
    <scope>NUCLEOTIDE SEQUENCE [LARGE SCALE GENOMIC DNA]</scope>
    <source>
        <strain evidence="5 6">NCWAL01</strain>
    </source>
</reference>
<keyword evidence="6" id="KW-1185">Reference proteome</keyword>
<evidence type="ECO:0000313" key="5">
    <source>
        <dbReference type="EMBL" id="MDC0710667.1"/>
    </source>
</evidence>
<protein>
    <submittedName>
        <fullName evidence="5">Aspartyl/asparaginyl beta-hydroxylase domain-containing protein</fullName>
    </submittedName>
</protein>
<evidence type="ECO:0000256" key="1">
    <source>
        <dbReference type="ARBA" id="ARBA00007730"/>
    </source>
</evidence>
<dbReference type="InterPro" id="IPR051821">
    <property type="entry name" value="Asp/Asn_beta-hydroxylase"/>
</dbReference>
<dbReference type="EMBL" id="JAQNDM010000002">
    <property type="protein sequence ID" value="MDC0710667.1"/>
    <property type="molecule type" value="Genomic_DNA"/>
</dbReference>
<organism evidence="5 6">
    <name type="scientific">Stigmatella ashevillensis</name>
    <dbReference type="NCBI Taxonomy" id="2995309"/>
    <lineage>
        <taxon>Bacteria</taxon>
        <taxon>Pseudomonadati</taxon>
        <taxon>Myxococcota</taxon>
        <taxon>Myxococcia</taxon>
        <taxon>Myxococcales</taxon>
        <taxon>Cystobacterineae</taxon>
        <taxon>Archangiaceae</taxon>
        <taxon>Stigmatella</taxon>
    </lineage>
</organism>
<evidence type="ECO:0000256" key="2">
    <source>
        <dbReference type="ARBA" id="ARBA00022964"/>
    </source>
</evidence>
<dbReference type="InterPro" id="IPR007803">
    <property type="entry name" value="Asp/Arg/Pro-Hydrxlase"/>
</dbReference>
<dbReference type="SUPFAM" id="SSF51197">
    <property type="entry name" value="Clavaminate synthase-like"/>
    <property type="match status" value="1"/>
</dbReference>
<dbReference type="Proteomes" id="UP001221838">
    <property type="component" value="Unassembled WGS sequence"/>
</dbReference>
<dbReference type="InterPro" id="IPR027443">
    <property type="entry name" value="IPNS-like_sf"/>
</dbReference>
<accession>A0ABT5DAJ5</accession>
<dbReference type="PANTHER" id="PTHR46332:SF5">
    <property type="entry name" value="ASPARTATE BETA-HYDROXYLASE DOMAIN CONTAINING 2"/>
    <property type="match status" value="1"/>
</dbReference>
<gene>
    <name evidence="5" type="ORF">POL68_19480</name>
</gene>
<evidence type="ECO:0000256" key="3">
    <source>
        <dbReference type="ARBA" id="ARBA00023002"/>
    </source>
</evidence>
<sequence>MDTKKILEELTRRFSSQGMERVEECLKYMGGEKAPVYPHPHQEPTRLYFPGLSAKAWHDTADFPWVADIERSWQAVLGELQALQESKAGFYPYEDPYTLELGWKGWDTYTLYRKGKRHEKNAARCPQTIQLLEKSPRGVRQGMFTRLNPGAHLTPHTGGVNVVLTCHLGLIIPEGCAIRVGDDIRGWTPGKCLIFDDSFIHEAWHKGSEVRTILLWDIWHPDLTEVEIQALNYLFPIFDKSLRGGDRAAAGGMNQR</sequence>
<evidence type="ECO:0000313" key="6">
    <source>
        <dbReference type="Proteomes" id="UP001221838"/>
    </source>
</evidence>
<comment type="caution">
    <text evidence="5">The sequence shown here is derived from an EMBL/GenBank/DDBJ whole genome shotgun (WGS) entry which is preliminary data.</text>
</comment>
<evidence type="ECO:0000259" key="4">
    <source>
        <dbReference type="Pfam" id="PF05118"/>
    </source>
</evidence>
<feature type="domain" description="Aspartyl/asparaginy/proline hydroxylase" evidence="4">
    <location>
        <begin position="70"/>
        <end position="221"/>
    </location>
</feature>
<dbReference type="Pfam" id="PF05118">
    <property type="entry name" value="Asp_Arg_Hydrox"/>
    <property type="match status" value="1"/>
</dbReference>